<gene>
    <name evidence="1" type="ORF">HMPREF1316_1807</name>
</gene>
<reference evidence="1 2" key="1">
    <citation type="submission" date="2013-08" db="EMBL/GenBank/DDBJ databases">
        <authorList>
            <person name="Durkin A.S."/>
            <person name="Haft D.R."/>
            <person name="McCorrison J."/>
            <person name="Torralba M."/>
            <person name="Gillis M."/>
            <person name="Haft D.H."/>
            <person name="Methe B."/>
            <person name="Sutton G."/>
            <person name="Nelson K.E."/>
        </authorList>
    </citation>
    <scope>NUCLEOTIDE SEQUENCE [LARGE SCALE GENOMIC DNA]</scope>
    <source>
        <strain evidence="1 2">F0195</strain>
    </source>
</reference>
<name>U2TP31_9ACTN</name>
<dbReference type="PATRIC" id="fig|1125712.3.peg.1519"/>
<keyword evidence="2" id="KW-1185">Reference proteome</keyword>
<dbReference type="Proteomes" id="UP000016638">
    <property type="component" value="Unassembled WGS sequence"/>
</dbReference>
<evidence type="ECO:0000313" key="2">
    <source>
        <dbReference type="Proteomes" id="UP000016638"/>
    </source>
</evidence>
<comment type="caution">
    <text evidence="1">The sequence shown here is derived from an EMBL/GenBank/DDBJ whole genome shotgun (WGS) entry which is preliminary data.</text>
</comment>
<dbReference type="AlphaFoldDB" id="U2TP31"/>
<accession>U2TP31</accession>
<evidence type="ECO:0000313" key="1">
    <source>
        <dbReference type="EMBL" id="ERL07888.1"/>
    </source>
</evidence>
<protein>
    <submittedName>
        <fullName evidence="1">Uncharacterized protein</fullName>
    </submittedName>
</protein>
<sequence length="98" mass="11222">MRTSTPLALVARASPFAQERHLLLQSGSHIPRLPQVLRRAQSFLRKPLRFLPWAQRLRLSSREMLVVSTPNLSAIRARLLPSTAPFSISLRVSRVRWT</sequence>
<proteinExistence type="predicted"/>
<dbReference type="EMBL" id="AWEZ01000050">
    <property type="protein sequence ID" value="ERL07888.1"/>
    <property type="molecule type" value="Genomic_DNA"/>
</dbReference>
<organism evidence="1 2">
    <name type="scientific">Olsenella profusa F0195</name>
    <dbReference type="NCBI Taxonomy" id="1125712"/>
    <lineage>
        <taxon>Bacteria</taxon>
        <taxon>Bacillati</taxon>
        <taxon>Actinomycetota</taxon>
        <taxon>Coriobacteriia</taxon>
        <taxon>Coriobacteriales</taxon>
        <taxon>Atopobiaceae</taxon>
        <taxon>Olsenella</taxon>
    </lineage>
</organism>